<sequence length="554" mass="60842">MRRIPLLIVSALSIAFTLIAAPVGAHAEIVSYATGAHNTKDQPDVLKVFFKGDTDIKSVKAVLMPDRNTDKPVIEVTDFTVSRNGIDSVASATVRPGFMDIFQVSIEAYDTKDNKLDVATGWGSTGYRFDWVIWPAIELAADPAAPDRDHRTVTLSGRVTGLWPTTGETTPLPARQLTILLMQGESSSPRVTATTGEDGRFSTTIQPDRRNLRVMATTNWDAVNEPDLALAFSDTVNVNVRPTRTRMSATVDKTRVPAAATVTVTGTLERQTGDVWESMAGQKVLVDAYDSDGDRVPDKANGEATTDATGRFSATVQARYTHEIEVLYKAPDIFYENSSAKTSRLTVPRETKISSFSTSLNQYAELSVKGKIDVVGDTWGVRSGTPILIEYSGNGRTGWRLIKTLKTSGFGDFSGTFWAPAAAGYYRARYVETNDYYASVSPVKYARRYETRVAGLNASPEPVRKGRPVTVTGTLQHRNSSTSSWTGFRGQKVSVIFRFYGKKTWYLMASTTTDSRGRFTRRINAPGSGTWTIAYYGDKYHFSTSPNGDYVSAR</sequence>
<name>A0ABR7LNP0_9ACTN</name>
<keyword evidence="1" id="KW-0732">Signal</keyword>
<evidence type="ECO:0000256" key="1">
    <source>
        <dbReference type="SAM" id="SignalP"/>
    </source>
</evidence>
<proteinExistence type="predicted"/>
<feature type="chain" id="PRO_5047248961" description="Big-1 domain-containing protein" evidence="1">
    <location>
        <begin position="28"/>
        <end position="554"/>
    </location>
</feature>
<reference evidence="2 3" key="1">
    <citation type="submission" date="2020-06" db="EMBL/GenBank/DDBJ databases">
        <title>Actinomadura xiongansis sp. nov., isolated from soil of Baiyangdian.</title>
        <authorList>
            <person name="Zhang X."/>
        </authorList>
    </citation>
    <scope>NUCLEOTIDE SEQUENCE [LARGE SCALE GENOMIC DNA]</scope>
    <source>
        <strain evidence="2 3">HBUM206468</strain>
    </source>
</reference>
<evidence type="ECO:0000313" key="2">
    <source>
        <dbReference type="EMBL" id="MBC6466475.1"/>
    </source>
</evidence>
<gene>
    <name evidence="2" type="ORF">HKK74_13300</name>
</gene>
<evidence type="ECO:0000313" key="3">
    <source>
        <dbReference type="Proteomes" id="UP000805614"/>
    </source>
</evidence>
<dbReference type="RefSeq" id="WP_187243483.1">
    <property type="nucleotide sequence ID" value="NZ_BAAAOK010000009.1"/>
</dbReference>
<dbReference type="Proteomes" id="UP000805614">
    <property type="component" value="Unassembled WGS sequence"/>
</dbReference>
<keyword evidence="3" id="KW-1185">Reference proteome</keyword>
<accession>A0ABR7LNP0</accession>
<feature type="signal peptide" evidence="1">
    <location>
        <begin position="1"/>
        <end position="27"/>
    </location>
</feature>
<protein>
    <recommendedName>
        <fullName evidence="4">Big-1 domain-containing protein</fullName>
    </recommendedName>
</protein>
<organism evidence="2 3">
    <name type="scientific">Actinomadura alba</name>
    <dbReference type="NCBI Taxonomy" id="406431"/>
    <lineage>
        <taxon>Bacteria</taxon>
        <taxon>Bacillati</taxon>
        <taxon>Actinomycetota</taxon>
        <taxon>Actinomycetes</taxon>
        <taxon>Streptosporangiales</taxon>
        <taxon>Thermomonosporaceae</taxon>
        <taxon>Actinomadura</taxon>
    </lineage>
</organism>
<dbReference type="EMBL" id="JABVEC010000008">
    <property type="protein sequence ID" value="MBC6466475.1"/>
    <property type="molecule type" value="Genomic_DNA"/>
</dbReference>
<evidence type="ECO:0008006" key="4">
    <source>
        <dbReference type="Google" id="ProtNLM"/>
    </source>
</evidence>
<comment type="caution">
    <text evidence="2">The sequence shown here is derived from an EMBL/GenBank/DDBJ whole genome shotgun (WGS) entry which is preliminary data.</text>
</comment>